<gene>
    <name evidence="1" type="ORF">YC6258_03509</name>
</gene>
<sequence>MDNILTADLIGKNVKNKKFAEQSYVKSEVFYVSDKFSLVSE</sequence>
<dbReference type="HOGENOM" id="CLU_3270792_0_0_6"/>
<dbReference type="STRING" id="1445510.YC6258_03509"/>
<dbReference type="Proteomes" id="UP000032266">
    <property type="component" value="Chromosome"/>
</dbReference>
<organism evidence="1 2">
    <name type="scientific">Gynuella sunshinyii YC6258</name>
    <dbReference type="NCBI Taxonomy" id="1445510"/>
    <lineage>
        <taxon>Bacteria</taxon>
        <taxon>Pseudomonadati</taxon>
        <taxon>Pseudomonadota</taxon>
        <taxon>Gammaproteobacteria</taxon>
        <taxon>Oceanospirillales</taxon>
        <taxon>Saccharospirillaceae</taxon>
        <taxon>Gynuella</taxon>
    </lineage>
</organism>
<dbReference type="AlphaFoldDB" id="A0A0C5V800"/>
<proteinExistence type="predicted"/>
<protein>
    <submittedName>
        <fullName evidence="1">Uncharacterized protein</fullName>
    </submittedName>
</protein>
<dbReference type="KEGG" id="gsn:YC6258_03509"/>
<name>A0A0C5V800_9GAMM</name>
<evidence type="ECO:0000313" key="1">
    <source>
        <dbReference type="EMBL" id="AJQ95545.1"/>
    </source>
</evidence>
<evidence type="ECO:0000313" key="2">
    <source>
        <dbReference type="Proteomes" id="UP000032266"/>
    </source>
</evidence>
<dbReference type="EMBL" id="CP007142">
    <property type="protein sequence ID" value="AJQ95545.1"/>
    <property type="molecule type" value="Genomic_DNA"/>
</dbReference>
<reference evidence="1 2" key="1">
    <citation type="submission" date="2014-01" db="EMBL/GenBank/DDBJ databases">
        <title>Full genme sequencing of cellulolytic bacterium Gynuella sunshinyii YC6258T gen. nov., sp. nov.</title>
        <authorList>
            <person name="Khan H."/>
            <person name="Chung E.J."/>
            <person name="Chung Y.R."/>
        </authorList>
    </citation>
    <scope>NUCLEOTIDE SEQUENCE [LARGE SCALE GENOMIC DNA]</scope>
    <source>
        <strain evidence="1 2">YC6258</strain>
    </source>
</reference>
<keyword evidence="2" id="KW-1185">Reference proteome</keyword>
<accession>A0A0C5V800</accession>